<dbReference type="SMART" id="SM00327">
    <property type="entry name" value="VWA"/>
    <property type="match status" value="1"/>
</dbReference>
<reference evidence="7" key="2">
    <citation type="journal article" date="2021" name="PeerJ">
        <title>Extensive microbial diversity within the chicken gut microbiome revealed by metagenomics and culture.</title>
        <authorList>
            <person name="Gilroy R."/>
            <person name="Ravi A."/>
            <person name="Getino M."/>
            <person name="Pursley I."/>
            <person name="Horton D.L."/>
            <person name="Alikhan N.F."/>
            <person name="Baker D."/>
            <person name="Gharbi K."/>
            <person name="Hall N."/>
            <person name="Watson M."/>
            <person name="Adriaenssens E.M."/>
            <person name="Foster-Nyarko E."/>
            <person name="Jarju S."/>
            <person name="Secka A."/>
            <person name="Antonio M."/>
            <person name="Oren A."/>
            <person name="Chaudhuri R.R."/>
            <person name="La Ragione R."/>
            <person name="Hildebrand F."/>
            <person name="Pallen M.J."/>
        </authorList>
    </citation>
    <scope>NUCLEOTIDE SEQUENCE</scope>
    <source>
        <strain evidence="7">20514</strain>
    </source>
</reference>
<dbReference type="InterPro" id="IPR050768">
    <property type="entry name" value="UPF0353/GerABKA_families"/>
</dbReference>
<evidence type="ECO:0000259" key="6">
    <source>
        <dbReference type="PROSITE" id="PS50234"/>
    </source>
</evidence>
<keyword evidence="1" id="KW-1003">Cell membrane</keyword>
<feature type="transmembrane region" description="Helical" evidence="5">
    <location>
        <begin position="6"/>
        <end position="26"/>
    </location>
</feature>
<dbReference type="InterPro" id="IPR002035">
    <property type="entry name" value="VWF_A"/>
</dbReference>
<dbReference type="Proteomes" id="UP000810252">
    <property type="component" value="Unassembled WGS sequence"/>
</dbReference>
<dbReference type="PANTHER" id="PTHR22550:SF5">
    <property type="entry name" value="LEUCINE ZIPPER PROTEIN 4"/>
    <property type="match status" value="1"/>
</dbReference>
<proteinExistence type="predicted"/>
<evidence type="ECO:0000313" key="8">
    <source>
        <dbReference type="Proteomes" id="UP000810252"/>
    </source>
</evidence>
<dbReference type="PANTHER" id="PTHR22550">
    <property type="entry name" value="SPORE GERMINATION PROTEIN"/>
    <property type="match status" value="1"/>
</dbReference>
<gene>
    <name evidence="7" type="ORF">IAC29_08155</name>
</gene>
<dbReference type="EMBL" id="JADIMQ010000115">
    <property type="protein sequence ID" value="MBO8449226.1"/>
    <property type="molecule type" value="Genomic_DNA"/>
</dbReference>
<comment type="caution">
    <text evidence="7">The sequence shown here is derived from an EMBL/GenBank/DDBJ whole genome shotgun (WGS) entry which is preliminary data.</text>
</comment>
<keyword evidence="3 5" id="KW-1133">Transmembrane helix</keyword>
<organism evidence="7 8">
    <name type="scientific">Candidatus Cryptobacteroides merdigallinarum</name>
    <dbReference type="NCBI Taxonomy" id="2840770"/>
    <lineage>
        <taxon>Bacteria</taxon>
        <taxon>Pseudomonadati</taxon>
        <taxon>Bacteroidota</taxon>
        <taxon>Bacteroidia</taxon>
        <taxon>Bacteroidales</taxon>
        <taxon>Candidatus Cryptobacteroides</taxon>
    </lineage>
</organism>
<keyword evidence="2 5" id="KW-0812">Transmembrane</keyword>
<keyword evidence="4 5" id="KW-0472">Membrane</keyword>
<evidence type="ECO:0000256" key="2">
    <source>
        <dbReference type="ARBA" id="ARBA00022692"/>
    </source>
</evidence>
<name>A0A9D9EJF0_9BACT</name>
<evidence type="ECO:0000313" key="7">
    <source>
        <dbReference type="EMBL" id="MBO8449226.1"/>
    </source>
</evidence>
<dbReference type="Gene3D" id="3.40.50.410">
    <property type="entry name" value="von Willebrand factor, type A domain"/>
    <property type="match status" value="1"/>
</dbReference>
<reference evidence="7" key="1">
    <citation type="submission" date="2020-10" db="EMBL/GenBank/DDBJ databases">
        <authorList>
            <person name="Gilroy R."/>
        </authorList>
    </citation>
    <scope>NUCLEOTIDE SEQUENCE</scope>
    <source>
        <strain evidence="7">20514</strain>
    </source>
</reference>
<dbReference type="Pfam" id="PF00092">
    <property type="entry name" value="VWA"/>
    <property type="match status" value="1"/>
</dbReference>
<evidence type="ECO:0000256" key="4">
    <source>
        <dbReference type="ARBA" id="ARBA00023136"/>
    </source>
</evidence>
<accession>A0A9D9EJF0</accession>
<feature type="transmembrane region" description="Helical" evidence="5">
    <location>
        <begin position="55"/>
        <end position="73"/>
    </location>
</feature>
<protein>
    <submittedName>
        <fullName evidence="7">VWA domain-containing protein</fullName>
    </submittedName>
</protein>
<dbReference type="InterPro" id="IPR036465">
    <property type="entry name" value="vWFA_dom_sf"/>
</dbReference>
<feature type="domain" description="VWFA" evidence="6">
    <location>
        <begin position="91"/>
        <end position="285"/>
    </location>
</feature>
<dbReference type="SUPFAM" id="SSF53300">
    <property type="entry name" value="vWA-like"/>
    <property type="match status" value="1"/>
</dbReference>
<evidence type="ECO:0000256" key="5">
    <source>
        <dbReference type="SAM" id="Phobius"/>
    </source>
</evidence>
<dbReference type="PROSITE" id="PS50234">
    <property type="entry name" value="VWFA"/>
    <property type="match status" value="1"/>
</dbReference>
<evidence type="ECO:0000256" key="1">
    <source>
        <dbReference type="ARBA" id="ARBA00022475"/>
    </source>
</evidence>
<dbReference type="AlphaFoldDB" id="A0A9D9EJF0"/>
<evidence type="ECO:0000256" key="3">
    <source>
        <dbReference type="ARBA" id="ARBA00022989"/>
    </source>
</evidence>
<sequence length="333" mass="37123">MINFAQAQFLILLLLVPLFFIAYAVMRHFRKRRLEKFGDRELVGELMPSVSASKGWVRVTLFAIAFFFFTIGLSRPQIGAKLKERKTKGVEIMIALDVSNSMLAEDYSPDRLERAKLAISSLVDKLRDDRIGLVVFAGTSFVQLPVTTDYASAKMFLNSINTESVPIQGTALGEAITTCIRSFSTQSERSRAIIVITDGENHEDDPVAAARQAAEMGIKVFTIGVGSVEGKPIPYKGELLKDKDGNIVVSRLDEKVLREVASAGNGAYVRAGMSEFGLNPIVDDIKRMDEEMFNSVIFEEFDEQYMYFFAIALVLLVIEMLVGERKASRHLLK</sequence>
<feature type="transmembrane region" description="Helical" evidence="5">
    <location>
        <begin position="305"/>
        <end position="323"/>
    </location>
</feature>